<protein>
    <submittedName>
        <fullName evidence="1">Uncharacterized protein</fullName>
    </submittedName>
</protein>
<accession>A0ACB8AMW6</accession>
<proteinExistence type="predicted"/>
<evidence type="ECO:0000313" key="1">
    <source>
        <dbReference type="EMBL" id="KAH7914820.1"/>
    </source>
</evidence>
<keyword evidence="2" id="KW-1185">Reference proteome</keyword>
<organism evidence="1 2">
    <name type="scientific">Hygrophoropsis aurantiaca</name>
    <dbReference type="NCBI Taxonomy" id="72124"/>
    <lineage>
        <taxon>Eukaryota</taxon>
        <taxon>Fungi</taxon>
        <taxon>Dikarya</taxon>
        <taxon>Basidiomycota</taxon>
        <taxon>Agaricomycotina</taxon>
        <taxon>Agaricomycetes</taxon>
        <taxon>Agaricomycetidae</taxon>
        <taxon>Boletales</taxon>
        <taxon>Coniophorineae</taxon>
        <taxon>Hygrophoropsidaceae</taxon>
        <taxon>Hygrophoropsis</taxon>
    </lineage>
</organism>
<sequence length="527" mass="60179">METIHEYTRRFKDPIHDYIPFGPLVCSVIDTKHFQRLRNIKQLGVSYYVWPGASHNRFEHCLGVAYLARRMAEHLKHSQPSLGITESHVQCIELAGLCHDLGHGPLSHVWDNMFIPMAMKGKRWKHEDASEMMFDHMVKKYELDINPDDATFIKALIAGDTSRCKLGETMPFLFEIVANKRNGIDVDKFDYIARDCHAIGEKGNLSLTRLIHSARVIENEICYDIKDSNQVYELCYTRFSLHKRIYNHKTATAIEYMLIDALLAADPIMKIAALVDNPDKYLYLTDNILTRIEMSTEEELQHSRDIIERVRCRDLYRLVDFKVFPWDQSKKCLDYITPECIFQAAQTNSFPDIDADDIAKLTSGHIIVHMSRMHYGMSDKNPLDFVKFYSKHSPNMCRHADPGDISLLMPSSFGEGLLRVYTKEKDLWGIVQAAFRVVLSTMPISTDDATNTRMSETLTPPLTEACSTPRTLSRVTSSATVAGSGSEPRPGSRFMDIPPGSPIFSKTKKRRGMESETLNDSPRKKKV</sequence>
<evidence type="ECO:0000313" key="2">
    <source>
        <dbReference type="Proteomes" id="UP000790377"/>
    </source>
</evidence>
<dbReference type="EMBL" id="MU267608">
    <property type="protein sequence ID" value="KAH7914820.1"/>
    <property type="molecule type" value="Genomic_DNA"/>
</dbReference>
<gene>
    <name evidence="1" type="ORF">BJ138DRAFT_1098348</name>
</gene>
<comment type="caution">
    <text evidence="1">The sequence shown here is derived from an EMBL/GenBank/DDBJ whole genome shotgun (WGS) entry which is preliminary data.</text>
</comment>
<dbReference type="Proteomes" id="UP000790377">
    <property type="component" value="Unassembled WGS sequence"/>
</dbReference>
<reference evidence="1" key="1">
    <citation type="journal article" date="2021" name="New Phytol.">
        <title>Evolutionary innovations through gain and loss of genes in the ectomycorrhizal Boletales.</title>
        <authorList>
            <person name="Wu G."/>
            <person name="Miyauchi S."/>
            <person name="Morin E."/>
            <person name="Kuo A."/>
            <person name="Drula E."/>
            <person name="Varga T."/>
            <person name="Kohler A."/>
            <person name="Feng B."/>
            <person name="Cao Y."/>
            <person name="Lipzen A."/>
            <person name="Daum C."/>
            <person name="Hundley H."/>
            <person name="Pangilinan J."/>
            <person name="Johnson J."/>
            <person name="Barry K."/>
            <person name="LaButti K."/>
            <person name="Ng V."/>
            <person name="Ahrendt S."/>
            <person name="Min B."/>
            <person name="Choi I.G."/>
            <person name="Park H."/>
            <person name="Plett J.M."/>
            <person name="Magnuson J."/>
            <person name="Spatafora J.W."/>
            <person name="Nagy L.G."/>
            <person name="Henrissat B."/>
            <person name="Grigoriev I.V."/>
            <person name="Yang Z.L."/>
            <person name="Xu J."/>
            <person name="Martin F.M."/>
        </authorList>
    </citation>
    <scope>NUCLEOTIDE SEQUENCE</scope>
    <source>
        <strain evidence="1">ATCC 28755</strain>
    </source>
</reference>
<name>A0ACB8AMW6_9AGAM</name>